<dbReference type="OrthoDB" id="4567441at2"/>
<feature type="coiled-coil region" evidence="1">
    <location>
        <begin position="57"/>
        <end position="84"/>
    </location>
</feature>
<protein>
    <submittedName>
        <fullName evidence="3">Uncharacterized protein</fullName>
    </submittedName>
</protein>
<evidence type="ECO:0000313" key="3">
    <source>
        <dbReference type="EMBL" id="GGO21430.1"/>
    </source>
</evidence>
<feature type="transmembrane region" description="Helical" evidence="2">
    <location>
        <begin position="226"/>
        <end position="250"/>
    </location>
</feature>
<keyword evidence="2" id="KW-0472">Membrane</keyword>
<evidence type="ECO:0000256" key="2">
    <source>
        <dbReference type="SAM" id="Phobius"/>
    </source>
</evidence>
<organism evidence="3 4">
    <name type="scientific">Microbispora bryophytorum</name>
    <dbReference type="NCBI Taxonomy" id="1460882"/>
    <lineage>
        <taxon>Bacteria</taxon>
        <taxon>Bacillati</taxon>
        <taxon>Actinomycetota</taxon>
        <taxon>Actinomycetes</taxon>
        <taxon>Streptosporangiales</taxon>
        <taxon>Streptosporangiaceae</taxon>
        <taxon>Microbispora</taxon>
    </lineage>
</organism>
<evidence type="ECO:0000313" key="4">
    <source>
        <dbReference type="Proteomes" id="UP000653480"/>
    </source>
</evidence>
<proteinExistence type="predicted"/>
<keyword evidence="1" id="KW-0175">Coiled coil</keyword>
<accession>A0A8H9H7G9</accession>
<reference evidence="3" key="1">
    <citation type="journal article" date="2014" name="Int. J. Syst. Evol. Microbiol.">
        <title>Complete genome sequence of Corynebacterium casei LMG S-19264T (=DSM 44701T), isolated from a smear-ripened cheese.</title>
        <authorList>
            <consortium name="US DOE Joint Genome Institute (JGI-PGF)"/>
            <person name="Walter F."/>
            <person name="Albersmeier A."/>
            <person name="Kalinowski J."/>
            <person name="Ruckert C."/>
        </authorList>
    </citation>
    <scope>NUCLEOTIDE SEQUENCE</scope>
    <source>
        <strain evidence="3">CGMCC 4.7138</strain>
    </source>
</reference>
<comment type="caution">
    <text evidence="3">The sequence shown here is derived from an EMBL/GenBank/DDBJ whole genome shotgun (WGS) entry which is preliminary data.</text>
</comment>
<dbReference type="RefSeq" id="WP_142571853.1">
    <property type="nucleotide sequence ID" value="NZ_BMMN01000009.1"/>
</dbReference>
<feature type="transmembrane region" description="Helical" evidence="2">
    <location>
        <begin position="274"/>
        <end position="293"/>
    </location>
</feature>
<gene>
    <name evidence="3" type="ORF">GCM10011574_48800</name>
</gene>
<keyword evidence="2" id="KW-1133">Transmembrane helix</keyword>
<keyword evidence="2" id="KW-0812">Transmembrane</keyword>
<sequence length="294" mass="32293">MAALGDAGFLDVVSVWLDGQSTSGLSLLGHSMLFWGRAGKGLQFLAGCAVVLDLVDTAKLRAAIDRAEDRYERAKDRGRAAARVQHLAEVREALYDSFFYTVPSGVPGVKPITGIHENPPDHAPPGVDHARLVAFWTEVAAELPAAHRCRRNHREPCMEQRDHARGRIDDFLGRSLPERERVLIARAERAETWNDLLKTGSLVVAGAAMLALAVPDWDTMPDSRKVWLGVLAAAALLVAVARPVPLLSAAKWRTHRGVLRLLAFGVDRTRPFHLLRRLAFVLFVVGFLLDLLAS</sequence>
<reference evidence="3" key="2">
    <citation type="submission" date="2020-09" db="EMBL/GenBank/DDBJ databases">
        <authorList>
            <person name="Sun Q."/>
            <person name="Zhou Y."/>
        </authorList>
    </citation>
    <scope>NUCLEOTIDE SEQUENCE</scope>
    <source>
        <strain evidence="3">CGMCC 4.7138</strain>
    </source>
</reference>
<keyword evidence="4" id="KW-1185">Reference proteome</keyword>
<dbReference type="AlphaFoldDB" id="A0A8H9H7G9"/>
<name>A0A8H9H7G9_9ACTN</name>
<dbReference type="Proteomes" id="UP000653480">
    <property type="component" value="Unassembled WGS sequence"/>
</dbReference>
<evidence type="ECO:0000256" key="1">
    <source>
        <dbReference type="SAM" id="Coils"/>
    </source>
</evidence>
<dbReference type="EMBL" id="BMMN01000009">
    <property type="protein sequence ID" value="GGO21430.1"/>
    <property type="molecule type" value="Genomic_DNA"/>
</dbReference>